<dbReference type="Proteomes" id="UP000196710">
    <property type="component" value="Chromosome"/>
</dbReference>
<gene>
    <name evidence="1" type="ORF">ADH66_15375</name>
</gene>
<proteinExistence type="predicted"/>
<evidence type="ECO:0000313" key="1">
    <source>
        <dbReference type="EMBL" id="ASB41914.1"/>
    </source>
</evidence>
<name>A0ABN5A4W2_9FIRM</name>
<accession>A0ABN5A4W2</accession>
<dbReference type="EMBL" id="CP021422">
    <property type="protein sequence ID" value="ASB41914.1"/>
    <property type="molecule type" value="Genomic_DNA"/>
</dbReference>
<evidence type="ECO:0000313" key="2">
    <source>
        <dbReference type="Proteomes" id="UP000196710"/>
    </source>
</evidence>
<organism evidence="1 2">
    <name type="scientific">Acutalibacter muris</name>
    <dbReference type="NCBI Taxonomy" id="1796620"/>
    <lineage>
        <taxon>Bacteria</taxon>
        <taxon>Bacillati</taxon>
        <taxon>Bacillota</taxon>
        <taxon>Clostridia</taxon>
        <taxon>Eubacteriales</taxon>
        <taxon>Acutalibacteraceae</taxon>
        <taxon>Acutalibacter</taxon>
    </lineage>
</organism>
<sequence length="132" mass="15053">MMNRVKEVKKALGAEYVYQRFMSDREVSRLRRQVSLQFEDTIAASLTVGCMKINAVLFQEDGSLRLGYDVYVKDSPDSSEWICFDCPSDRASLKESDMLAMLDRIVSENGLSYTECCFERVEGIMPPDKKIG</sequence>
<protein>
    <submittedName>
        <fullName evidence="1">Uncharacterized protein</fullName>
    </submittedName>
</protein>
<keyword evidence="2" id="KW-1185">Reference proteome</keyword>
<reference evidence="2" key="1">
    <citation type="submission" date="2017-05" db="EMBL/GenBank/DDBJ databases">
        <title>Improved OligoMM genomes.</title>
        <authorList>
            <person name="Garzetti D."/>
        </authorList>
    </citation>
    <scope>NUCLEOTIDE SEQUENCE [LARGE SCALE GENOMIC DNA]</scope>
    <source>
        <strain evidence="2">KB18</strain>
    </source>
</reference>